<dbReference type="AlphaFoldDB" id="A0A1I2F4G8"/>
<evidence type="ECO:0000313" key="2">
    <source>
        <dbReference type="Proteomes" id="UP000183129"/>
    </source>
</evidence>
<evidence type="ECO:0000313" key="1">
    <source>
        <dbReference type="EMBL" id="SFE99410.1"/>
    </source>
</evidence>
<dbReference type="EMBL" id="FONS01000004">
    <property type="protein sequence ID" value="SFE99410.1"/>
    <property type="molecule type" value="Genomic_DNA"/>
</dbReference>
<proteinExistence type="predicted"/>
<reference evidence="1 2" key="1">
    <citation type="submission" date="2016-10" db="EMBL/GenBank/DDBJ databases">
        <authorList>
            <person name="de Groot N.N."/>
        </authorList>
    </citation>
    <scope>NUCLEOTIDE SEQUENCE [LARGE SCALE GENOMIC DNA]</scope>
    <source>
        <strain evidence="1 2">ATCC 51969</strain>
    </source>
</reference>
<organism evidence="1 2">
    <name type="scientific">Pedobacter antarcticus</name>
    <dbReference type="NCBI Taxonomy" id="34086"/>
    <lineage>
        <taxon>Bacteria</taxon>
        <taxon>Pseudomonadati</taxon>
        <taxon>Bacteroidota</taxon>
        <taxon>Sphingobacteriia</taxon>
        <taxon>Sphingobacteriales</taxon>
        <taxon>Sphingobacteriaceae</taxon>
        <taxon>Pedobacter</taxon>
    </lineage>
</organism>
<dbReference type="Proteomes" id="UP000183129">
    <property type="component" value="Unassembled WGS sequence"/>
</dbReference>
<sequence length="67" mass="7825">MFIFGQSLFAVYFTGCSWLKSRVQGKEHFQVMQFVLDDLFLFQARSTVFFLNSEGVDEYLALNTVEK</sequence>
<name>A0A1I2F4G8_9SPHI</name>
<gene>
    <name evidence="1" type="ORF">SAMN03003324_01995</name>
</gene>
<accession>A0A1I2F4G8</accession>
<protein>
    <submittedName>
        <fullName evidence="1">Uncharacterized protein</fullName>
    </submittedName>
</protein>